<dbReference type="AlphaFoldDB" id="A0A540K2Z0"/>
<proteinExistence type="predicted"/>
<evidence type="ECO:0000313" key="2">
    <source>
        <dbReference type="Proteomes" id="UP000315295"/>
    </source>
</evidence>
<evidence type="ECO:0000313" key="1">
    <source>
        <dbReference type="EMBL" id="TQD68628.1"/>
    </source>
</evidence>
<dbReference type="Proteomes" id="UP000315295">
    <property type="component" value="Unassembled WGS sequence"/>
</dbReference>
<organism evidence="1 2">
    <name type="scientific">Malus baccata</name>
    <name type="common">Siberian crab apple</name>
    <name type="synonym">Pyrus baccata</name>
    <dbReference type="NCBI Taxonomy" id="106549"/>
    <lineage>
        <taxon>Eukaryota</taxon>
        <taxon>Viridiplantae</taxon>
        <taxon>Streptophyta</taxon>
        <taxon>Embryophyta</taxon>
        <taxon>Tracheophyta</taxon>
        <taxon>Spermatophyta</taxon>
        <taxon>Magnoliopsida</taxon>
        <taxon>eudicotyledons</taxon>
        <taxon>Gunneridae</taxon>
        <taxon>Pentapetalae</taxon>
        <taxon>rosids</taxon>
        <taxon>fabids</taxon>
        <taxon>Rosales</taxon>
        <taxon>Rosaceae</taxon>
        <taxon>Amygdaloideae</taxon>
        <taxon>Maleae</taxon>
        <taxon>Malus</taxon>
    </lineage>
</organism>
<protein>
    <submittedName>
        <fullName evidence="1">Uncharacterized protein</fullName>
    </submittedName>
</protein>
<reference evidence="1 2" key="1">
    <citation type="journal article" date="2019" name="G3 (Bethesda)">
        <title>Sequencing of a Wild Apple (Malus baccata) Genome Unravels the Differences Between Cultivated and Wild Apple Species Regarding Disease Resistance and Cold Tolerance.</title>
        <authorList>
            <person name="Chen X."/>
        </authorList>
    </citation>
    <scope>NUCLEOTIDE SEQUENCE [LARGE SCALE GENOMIC DNA]</scope>
    <source>
        <strain evidence="2">cv. Shandingzi</strain>
        <tissue evidence="1">Leaves</tissue>
    </source>
</reference>
<accession>A0A540K2Z0</accession>
<name>A0A540K2Z0_MALBA</name>
<dbReference type="EMBL" id="VIEB01014291">
    <property type="protein sequence ID" value="TQD68628.1"/>
    <property type="molecule type" value="Genomic_DNA"/>
</dbReference>
<sequence>MLSWMWTHIVNTLLKGLCLRTENLHVTWCIPEEKSSRHPRVFLLLGRAWKWSATIHLCLFLSKL</sequence>
<keyword evidence="2" id="KW-1185">Reference proteome</keyword>
<gene>
    <name evidence="1" type="ORF">C1H46_045839</name>
</gene>
<comment type="caution">
    <text evidence="1">The sequence shown here is derived from an EMBL/GenBank/DDBJ whole genome shotgun (WGS) entry which is preliminary data.</text>
</comment>